<dbReference type="AlphaFoldDB" id="A0A918HS79"/>
<evidence type="ECO:0000256" key="5">
    <source>
        <dbReference type="ARBA" id="ARBA00023204"/>
    </source>
</evidence>
<evidence type="ECO:0000256" key="2">
    <source>
        <dbReference type="ARBA" id="ARBA00022759"/>
    </source>
</evidence>
<sequence length="261" mass="29644">MRGSDSLMDSVGRHWKEEVPPERAYKRRAGAAPPTVEQDKAAGGRHRRWVALGDNRYARASISLRLYRRTRRIRAYLRWSKDGETQERYVCEVSQDWRGANLAEAWRYAWEQGFVTERPLPADSKASSIGVRVNMQANRARDTGPELALRSLLHASGLRYRVDTRPIPEIRRRADVVFPRERVAVFVDGCFWHGCPLHSRPAKKNSELWSAKISGNMERDAETNALLVAAGWTVLRVWEHDDVGAAAEAVAMAVAKARQDL</sequence>
<evidence type="ECO:0000256" key="6">
    <source>
        <dbReference type="ARBA" id="ARBA00029466"/>
    </source>
</evidence>
<organism evidence="8 9">
    <name type="scientific">Streptomyces lavendofoliae</name>
    <dbReference type="NCBI Taxonomy" id="67314"/>
    <lineage>
        <taxon>Bacteria</taxon>
        <taxon>Bacillati</taxon>
        <taxon>Actinomycetota</taxon>
        <taxon>Actinomycetes</taxon>
        <taxon>Kitasatosporales</taxon>
        <taxon>Streptomycetaceae</taxon>
        <taxon>Streptomyces</taxon>
    </lineage>
</organism>
<evidence type="ECO:0008006" key="10">
    <source>
        <dbReference type="Google" id="ProtNLM"/>
    </source>
</evidence>
<reference evidence="8" key="2">
    <citation type="submission" date="2020-09" db="EMBL/GenBank/DDBJ databases">
        <authorList>
            <person name="Sun Q."/>
            <person name="Ohkuma M."/>
        </authorList>
    </citation>
    <scope>NUCLEOTIDE SEQUENCE</scope>
    <source>
        <strain evidence="8">JCM 4391</strain>
    </source>
</reference>
<proteinExistence type="inferred from homology"/>
<evidence type="ECO:0000256" key="4">
    <source>
        <dbReference type="ARBA" id="ARBA00022801"/>
    </source>
</evidence>
<dbReference type="RefSeq" id="WP_308431317.1">
    <property type="nucleotide sequence ID" value="NZ_BMTP01000001.1"/>
</dbReference>
<dbReference type="SUPFAM" id="SSF52980">
    <property type="entry name" value="Restriction endonuclease-like"/>
    <property type="match status" value="1"/>
</dbReference>
<dbReference type="GO" id="GO:0016787">
    <property type="term" value="F:hydrolase activity"/>
    <property type="evidence" value="ECO:0007669"/>
    <property type="project" value="UniProtKB-KW"/>
</dbReference>
<evidence type="ECO:0000313" key="8">
    <source>
        <dbReference type="EMBL" id="GGU18099.1"/>
    </source>
</evidence>
<name>A0A918HS79_9ACTN</name>
<keyword evidence="9" id="KW-1185">Reference proteome</keyword>
<dbReference type="Pfam" id="PF03852">
    <property type="entry name" value="Vsr"/>
    <property type="match status" value="1"/>
</dbReference>
<evidence type="ECO:0000313" key="9">
    <source>
        <dbReference type="Proteomes" id="UP000636661"/>
    </source>
</evidence>
<dbReference type="EMBL" id="BMTP01000001">
    <property type="protein sequence ID" value="GGU18099.1"/>
    <property type="molecule type" value="Genomic_DNA"/>
</dbReference>
<accession>A0A918HS79</accession>
<dbReference type="InterPro" id="IPR011335">
    <property type="entry name" value="Restrct_endonuc-II-like"/>
</dbReference>
<protein>
    <recommendedName>
        <fullName evidence="10">Very short patch repair endonuclease</fullName>
    </recommendedName>
</protein>
<evidence type="ECO:0000256" key="1">
    <source>
        <dbReference type="ARBA" id="ARBA00022722"/>
    </source>
</evidence>
<keyword evidence="2" id="KW-0255">Endonuclease</keyword>
<dbReference type="NCBIfam" id="TIGR00632">
    <property type="entry name" value="vsr"/>
    <property type="match status" value="1"/>
</dbReference>
<reference evidence="8" key="1">
    <citation type="journal article" date="2014" name="Int. J. Syst. Evol. Microbiol.">
        <title>Complete genome sequence of Corynebacterium casei LMG S-19264T (=DSM 44701T), isolated from a smear-ripened cheese.</title>
        <authorList>
            <consortium name="US DOE Joint Genome Institute (JGI-PGF)"/>
            <person name="Walter F."/>
            <person name="Albersmeier A."/>
            <person name="Kalinowski J."/>
            <person name="Ruckert C."/>
        </authorList>
    </citation>
    <scope>NUCLEOTIDE SEQUENCE</scope>
    <source>
        <strain evidence="8">JCM 4391</strain>
    </source>
</reference>
<dbReference type="Gene3D" id="3.40.960.10">
    <property type="entry name" value="VSR Endonuclease"/>
    <property type="match status" value="1"/>
</dbReference>
<dbReference type="CDD" id="cd00221">
    <property type="entry name" value="Vsr"/>
    <property type="match status" value="1"/>
</dbReference>
<keyword evidence="3" id="KW-0227">DNA damage</keyword>
<dbReference type="GO" id="GO:0004519">
    <property type="term" value="F:endonuclease activity"/>
    <property type="evidence" value="ECO:0007669"/>
    <property type="project" value="UniProtKB-KW"/>
</dbReference>
<keyword evidence="1" id="KW-0540">Nuclease</keyword>
<keyword evidence="4" id="KW-0378">Hydrolase</keyword>
<feature type="region of interest" description="Disordered" evidence="7">
    <location>
        <begin position="22"/>
        <end position="44"/>
    </location>
</feature>
<evidence type="ECO:0000256" key="7">
    <source>
        <dbReference type="SAM" id="MobiDB-lite"/>
    </source>
</evidence>
<evidence type="ECO:0000256" key="3">
    <source>
        <dbReference type="ARBA" id="ARBA00022763"/>
    </source>
</evidence>
<comment type="similarity">
    <text evidence="6">Belongs to the Vsr family.</text>
</comment>
<dbReference type="Proteomes" id="UP000636661">
    <property type="component" value="Unassembled WGS sequence"/>
</dbReference>
<comment type="caution">
    <text evidence="8">The sequence shown here is derived from an EMBL/GenBank/DDBJ whole genome shotgun (WGS) entry which is preliminary data.</text>
</comment>
<gene>
    <name evidence="8" type="ORF">GCM10010274_00410</name>
</gene>
<keyword evidence="5" id="KW-0234">DNA repair</keyword>
<dbReference type="InterPro" id="IPR004603">
    <property type="entry name" value="DNA_mismatch_endonuc_vsr"/>
</dbReference>
<dbReference type="GO" id="GO:0006298">
    <property type="term" value="P:mismatch repair"/>
    <property type="evidence" value="ECO:0007669"/>
    <property type="project" value="InterPro"/>
</dbReference>